<dbReference type="SUPFAM" id="SSF54106">
    <property type="entry name" value="LysM domain"/>
    <property type="match status" value="1"/>
</dbReference>
<keyword evidence="3" id="KW-1185">Reference proteome</keyword>
<dbReference type="Pfam" id="PF01476">
    <property type="entry name" value="LysM"/>
    <property type="match status" value="1"/>
</dbReference>
<dbReference type="AlphaFoldDB" id="A0A2S3UMZ2"/>
<dbReference type="EMBL" id="PPCN01000010">
    <property type="protein sequence ID" value="POF29087.1"/>
    <property type="molecule type" value="Genomic_DNA"/>
</dbReference>
<evidence type="ECO:0000313" key="2">
    <source>
        <dbReference type="EMBL" id="POF29087.1"/>
    </source>
</evidence>
<dbReference type="Proteomes" id="UP000236959">
    <property type="component" value="Unassembled WGS sequence"/>
</dbReference>
<accession>A0A2S3UMZ2</accession>
<gene>
    <name evidence="2" type="ORF">CLV41_11091</name>
</gene>
<evidence type="ECO:0000313" key="3">
    <source>
        <dbReference type="Proteomes" id="UP000236959"/>
    </source>
</evidence>
<dbReference type="InterPro" id="IPR036779">
    <property type="entry name" value="LysM_dom_sf"/>
</dbReference>
<protein>
    <submittedName>
        <fullName evidence="2">LysM domain-containing protein</fullName>
    </submittedName>
</protein>
<dbReference type="OrthoDB" id="9809850at2"/>
<sequence>MTVSPGSRQATLPVVEVTGPDGLPRRVSGLRLLRPEPEGRLVEHVVTSGETVDSLARLYLGDERLWPAILDANPLLHPFDIQPGQTLSIPLPAGPTRAGRARRF</sequence>
<proteinExistence type="predicted"/>
<dbReference type="CDD" id="cd00118">
    <property type="entry name" value="LysM"/>
    <property type="match status" value="1"/>
</dbReference>
<organism evidence="2 3">
    <name type="scientific">Roseibium marinum</name>
    <dbReference type="NCBI Taxonomy" id="281252"/>
    <lineage>
        <taxon>Bacteria</taxon>
        <taxon>Pseudomonadati</taxon>
        <taxon>Pseudomonadota</taxon>
        <taxon>Alphaproteobacteria</taxon>
        <taxon>Hyphomicrobiales</taxon>
        <taxon>Stappiaceae</taxon>
        <taxon>Roseibium</taxon>
    </lineage>
</organism>
<reference evidence="2 3" key="1">
    <citation type="submission" date="2018-01" db="EMBL/GenBank/DDBJ databases">
        <title>Genomic Encyclopedia of Archaeal and Bacterial Type Strains, Phase II (KMG-II): from individual species to whole genera.</title>
        <authorList>
            <person name="Goeker M."/>
        </authorList>
    </citation>
    <scope>NUCLEOTIDE SEQUENCE [LARGE SCALE GENOMIC DNA]</scope>
    <source>
        <strain evidence="2 3">DSM 17023</strain>
    </source>
</reference>
<comment type="caution">
    <text evidence="2">The sequence shown here is derived from an EMBL/GenBank/DDBJ whole genome shotgun (WGS) entry which is preliminary data.</text>
</comment>
<dbReference type="SMART" id="SM00257">
    <property type="entry name" value="LysM"/>
    <property type="match status" value="1"/>
</dbReference>
<dbReference type="PROSITE" id="PS51782">
    <property type="entry name" value="LYSM"/>
    <property type="match status" value="1"/>
</dbReference>
<feature type="domain" description="LysM" evidence="1">
    <location>
        <begin position="42"/>
        <end position="89"/>
    </location>
</feature>
<dbReference type="Gene3D" id="3.10.350.10">
    <property type="entry name" value="LysM domain"/>
    <property type="match status" value="1"/>
</dbReference>
<dbReference type="InterPro" id="IPR018392">
    <property type="entry name" value="LysM"/>
</dbReference>
<evidence type="ECO:0000259" key="1">
    <source>
        <dbReference type="PROSITE" id="PS51782"/>
    </source>
</evidence>
<name>A0A2S3UMZ2_9HYPH</name>
<dbReference type="RefSeq" id="WP_103224246.1">
    <property type="nucleotide sequence ID" value="NZ_PPCN01000010.1"/>
</dbReference>